<reference evidence="3" key="1">
    <citation type="submission" date="2016-10" db="EMBL/GenBank/DDBJ databases">
        <authorList>
            <person name="Varghese N."/>
            <person name="Submissions S."/>
        </authorList>
    </citation>
    <scope>NUCLEOTIDE SEQUENCE [LARGE SCALE GENOMIC DNA]</scope>
    <source>
        <strain evidence="3">DSM 16471</strain>
    </source>
</reference>
<keyword evidence="1" id="KW-0472">Membrane</keyword>
<organism evidence="2 3">
    <name type="scientific">Maribacter orientalis</name>
    <dbReference type="NCBI Taxonomy" id="228957"/>
    <lineage>
        <taxon>Bacteria</taxon>
        <taxon>Pseudomonadati</taxon>
        <taxon>Bacteroidota</taxon>
        <taxon>Flavobacteriia</taxon>
        <taxon>Flavobacteriales</taxon>
        <taxon>Flavobacteriaceae</taxon>
        <taxon>Maribacter</taxon>
    </lineage>
</organism>
<feature type="transmembrane region" description="Helical" evidence="1">
    <location>
        <begin position="7"/>
        <end position="29"/>
    </location>
</feature>
<evidence type="ECO:0000313" key="2">
    <source>
        <dbReference type="EMBL" id="SEL31097.1"/>
    </source>
</evidence>
<evidence type="ECO:0000313" key="3">
    <source>
        <dbReference type="Proteomes" id="UP000198990"/>
    </source>
</evidence>
<keyword evidence="3" id="KW-1185">Reference proteome</keyword>
<dbReference type="EMBL" id="FNZN01000003">
    <property type="protein sequence ID" value="SEL31097.1"/>
    <property type="molecule type" value="Genomic_DNA"/>
</dbReference>
<name>A0A1H7P7N2_9FLAO</name>
<accession>A0A1H7P7N2</accession>
<dbReference type="AlphaFoldDB" id="A0A1H7P7N2"/>
<proteinExistence type="predicted"/>
<gene>
    <name evidence="2" type="ORF">SAMN04488008_103365</name>
</gene>
<sequence length="72" mass="8290">MGDYNKYLILSRTITLMITVSFIILKYIAGPLSNYLEKYLGLIIDFFLNLQYNSASLDTKKIEKMSNSISDK</sequence>
<keyword evidence="1" id="KW-1133">Transmembrane helix</keyword>
<evidence type="ECO:0000256" key="1">
    <source>
        <dbReference type="SAM" id="Phobius"/>
    </source>
</evidence>
<dbReference type="Proteomes" id="UP000198990">
    <property type="component" value="Unassembled WGS sequence"/>
</dbReference>
<keyword evidence="1" id="KW-0812">Transmembrane</keyword>
<protein>
    <submittedName>
        <fullName evidence="2">Uncharacterized protein</fullName>
    </submittedName>
</protein>